<dbReference type="EMBL" id="CAJNOM010000001">
    <property type="protein sequence ID" value="CAF0731682.1"/>
    <property type="molecule type" value="Genomic_DNA"/>
</dbReference>
<gene>
    <name evidence="3" type="ORF">BJG266_LOCUS1774</name>
    <name evidence="4" type="ORF">QVE165_LOCUS1423</name>
    <name evidence="2" type="ORF">QVE165_LOCUS314</name>
</gene>
<feature type="transmembrane region" description="Helical" evidence="1">
    <location>
        <begin position="344"/>
        <end position="362"/>
    </location>
</feature>
<evidence type="ECO:0000313" key="3">
    <source>
        <dbReference type="EMBL" id="CAF0739902.1"/>
    </source>
</evidence>
<dbReference type="AlphaFoldDB" id="A0A813P8M4"/>
<reference evidence="4" key="1">
    <citation type="submission" date="2021-02" db="EMBL/GenBank/DDBJ databases">
        <authorList>
            <person name="Nowell W R."/>
        </authorList>
    </citation>
    <scope>NUCLEOTIDE SEQUENCE</scope>
</reference>
<feature type="transmembrane region" description="Helical" evidence="1">
    <location>
        <begin position="374"/>
        <end position="396"/>
    </location>
</feature>
<evidence type="ECO:0000313" key="2">
    <source>
        <dbReference type="EMBL" id="CAF0731682.1"/>
    </source>
</evidence>
<name>A0A813P8M4_9BILA</name>
<evidence type="ECO:0000313" key="5">
    <source>
        <dbReference type="Proteomes" id="UP000663832"/>
    </source>
</evidence>
<feature type="transmembrane region" description="Helical" evidence="1">
    <location>
        <begin position="408"/>
        <end position="429"/>
    </location>
</feature>
<dbReference type="Proteomes" id="UP000663877">
    <property type="component" value="Unassembled WGS sequence"/>
</dbReference>
<keyword evidence="1" id="KW-1133">Transmembrane helix</keyword>
<sequence>MSETIVESTSNQPLITTNDIDIHIEEKNSLSDPIDIKIPFESSPSNVSKKQKSLVSVYDNSNDGEQQQQQQQINQNSLPLVGILGRNQRSQAFTKRLLLSGFPKPILCDINSNEIDLNEKSNYVSYETFYQRSPSIILITDNLINNFDHLLNHNKQQILIDARELIFKYNSRVSSPMLLPIPETYRAFGNLSNWEIEHGTDRVPVAVEQLSPINLIKFISQLNCFSRGIYFLDQYTYNNNQRIKSFQNCLFPFILTMIIFSLCFIISMIEYNNDKNSYHEYFIYRQASSITAATSLTLLSVLLLIRPMIEIIEFILTKQNNKILVENVFTHFLFIQRWLKSRRYLAWYSLSFALLHLIFLLFSKNDLRQKLMFYPVLFGLFTLVLLSILSFVYFPWISERLLWHEYRLLTSYLGPFCLLIAFIHVFIHWKYEYYYLYVKDLYHLKFLSMILPFFVLLLRFIIYGIIYPTVKWIENRQKHNKTTIKNTVHLP</sequence>
<evidence type="ECO:0000256" key="1">
    <source>
        <dbReference type="SAM" id="Phobius"/>
    </source>
</evidence>
<dbReference type="OrthoDB" id="10033120at2759"/>
<evidence type="ECO:0000313" key="4">
    <source>
        <dbReference type="EMBL" id="CAF0749798.1"/>
    </source>
</evidence>
<dbReference type="Proteomes" id="UP000663832">
    <property type="component" value="Unassembled WGS sequence"/>
</dbReference>
<dbReference type="EMBL" id="CAJNOM010000004">
    <property type="protein sequence ID" value="CAF0749798.1"/>
    <property type="molecule type" value="Genomic_DNA"/>
</dbReference>
<keyword evidence="5" id="KW-1185">Reference proteome</keyword>
<keyword evidence="1" id="KW-0472">Membrane</keyword>
<dbReference type="EMBL" id="CAJNOI010000004">
    <property type="protein sequence ID" value="CAF0739902.1"/>
    <property type="molecule type" value="Genomic_DNA"/>
</dbReference>
<feature type="transmembrane region" description="Helical" evidence="1">
    <location>
        <begin position="449"/>
        <end position="470"/>
    </location>
</feature>
<feature type="transmembrane region" description="Helical" evidence="1">
    <location>
        <begin position="281"/>
        <end position="305"/>
    </location>
</feature>
<accession>A0A813P8M4</accession>
<feature type="transmembrane region" description="Helical" evidence="1">
    <location>
        <begin position="249"/>
        <end position="269"/>
    </location>
</feature>
<keyword evidence="1" id="KW-0812">Transmembrane</keyword>
<comment type="caution">
    <text evidence="4">The sequence shown here is derived from an EMBL/GenBank/DDBJ whole genome shotgun (WGS) entry which is preliminary data.</text>
</comment>
<protein>
    <submittedName>
        <fullName evidence="4">Uncharacterized protein</fullName>
    </submittedName>
</protein>
<proteinExistence type="predicted"/>
<organism evidence="4 5">
    <name type="scientific">Adineta steineri</name>
    <dbReference type="NCBI Taxonomy" id="433720"/>
    <lineage>
        <taxon>Eukaryota</taxon>
        <taxon>Metazoa</taxon>
        <taxon>Spiralia</taxon>
        <taxon>Gnathifera</taxon>
        <taxon>Rotifera</taxon>
        <taxon>Eurotatoria</taxon>
        <taxon>Bdelloidea</taxon>
        <taxon>Adinetida</taxon>
        <taxon>Adinetidae</taxon>
        <taxon>Adineta</taxon>
    </lineage>
</organism>